<gene>
    <name evidence="2" type="ORF">Rt10032_c14g5397</name>
</gene>
<dbReference type="Proteomes" id="UP000321518">
    <property type="component" value="Unassembled WGS sequence"/>
</dbReference>
<organism evidence="2 3">
    <name type="scientific">Rhodotorula toruloides</name>
    <name type="common">Yeast</name>
    <name type="synonym">Rhodosporidium toruloides</name>
    <dbReference type="NCBI Taxonomy" id="5286"/>
    <lineage>
        <taxon>Eukaryota</taxon>
        <taxon>Fungi</taxon>
        <taxon>Dikarya</taxon>
        <taxon>Basidiomycota</taxon>
        <taxon>Pucciniomycotina</taxon>
        <taxon>Microbotryomycetes</taxon>
        <taxon>Sporidiobolales</taxon>
        <taxon>Sporidiobolaceae</taxon>
        <taxon>Rhodotorula</taxon>
    </lineage>
</organism>
<reference evidence="2 3" key="1">
    <citation type="submission" date="2019-07" db="EMBL/GenBank/DDBJ databases">
        <title>Rhodotorula toruloides NBRC10032 genome sequencing.</title>
        <authorList>
            <person name="Shida Y."/>
            <person name="Takaku H."/>
            <person name="Ogasawara W."/>
            <person name="Mori K."/>
        </authorList>
    </citation>
    <scope>NUCLEOTIDE SEQUENCE [LARGE SCALE GENOMIC DNA]</scope>
    <source>
        <strain evidence="2 3">NBRC10032</strain>
    </source>
</reference>
<name>A0A511KLW8_RHOTO</name>
<protein>
    <submittedName>
        <fullName evidence="2">Uncharacterized protein</fullName>
    </submittedName>
</protein>
<evidence type="ECO:0000256" key="1">
    <source>
        <dbReference type="SAM" id="MobiDB-lite"/>
    </source>
</evidence>
<dbReference type="OrthoDB" id="10396110at2759"/>
<feature type="compositionally biased region" description="Pro residues" evidence="1">
    <location>
        <begin position="17"/>
        <end position="26"/>
    </location>
</feature>
<accession>A0A511KLW8</accession>
<dbReference type="EMBL" id="BJWK01000014">
    <property type="protein sequence ID" value="GEM11380.1"/>
    <property type="molecule type" value="Genomic_DNA"/>
</dbReference>
<dbReference type="AlphaFoldDB" id="A0A511KLW8"/>
<evidence type="ECO:0000313" key="3">
    <source>
        <dbReference type="Proteomes" id="UP000321518"/>
    </source>
</evidence>
<sequence>MPFPNVFSPSQTGPPANETPPAPTPPKRASTFEEQFRQFPPFHRQDKGHFTVQNGNQVVYMPPKHSGDTKEASVGKVPLSGRQQKVYRQQWAQG</sequence>
<feature type="region of interest" description="Disordered" evidence="1">
    <location>
        <begin position="1"/>
        <end position="31"/>
    </location>
</feature>
<proteinExistence type="predicted"/>
<evidence type="ECO:0000313" key="2">
    <source>
        <dbReference type="EMBL" id="GEM11380.1"/>
    </source>
</evidence>
<comment type="caution">
    <text evidence="2">The sequence shown here is derived from an EMBL/GenBank/DDBJ whole genome shotgun (WGS) entry which is preliminary data.</text>
</comment>